<reference evidence="1" key="1">
    <citation type="journal article" date="2021" name="Proc. Natl. Acad. Sci. U.S.A.">
        <title>Three genomes in the algal genus Volvox reveal the fate of a haploid sex-determining region after a transition to homothallism.</title>
        <authorList>
            <person name="Yamamoto K."/>
            <person name="Hamaji T."/>
            <person name="Kawai-Toyooka H."/>
            <person name="Matsuzaki R."/>
            <person name="Takahashi F."/>
            <person name="Nishimura Y."/>
            <person name="Kawachi M."/>
            <person name="Noguchi H."/>
            <person name="Minakuchi Y."/>
            <person name="Umen J.G."/>
            <person name="Toyoda A."/>
            <person name="Nozaki H."/>
        </authorList>
    </citation>
    <scope>NUCLEOTIDE SEQUENCE</scope>
    <source>
        <strain evidence="1">NIES-3780</strain>
    </source>
</reference>
<organism evidence="1 2">
    <name type="scientific">Volvox africanus</name>
    <dbReference type="NCBI Taxonomy" id="51714"/>
    <lineage>
        <taxon>Eukaryota</taxon>
        <taxon>Viridiplantae</taxon>
        <taxon>Chlorophyta</taxon>
        <taxon>core chlorophytes</taxon>
        <taxon>Chlorophyceae</taxon>
        <taxon>CS clade</taxon>
        <taxon>Chlamydomonadales</taxon>
        <taxon>Volvocaceae</taxon>
        <taxon>Volvox</taxon>
    </lineage>
</organism>
<sequence length="130" mass="14143">MAAGQRGRSAQVVILFCCYHLQAMPHQVRAHQRSCNHQQPGGPVALPVRSTVTAVTGNAACEWFEALGKVERRECGLLHKRSGKWAFVGGFERNMASTAAARDTHPGARANISFQRELAKPAATLPPMPR</sequence>
<comment type="caution">
    <text evidence="1">The sequence shown here is derived from an EMBL/GenBank/DDBJ whole genome shotgun (WGS) entry which is preliminary data.</text>
</comment>
<gene>
    <name evidence="1" type="ORF">Vafri_5012</name>
</gene>
<keyword evidence="2" id="KW-1185">Reference proteome</keyword>
<name>A0A8J4AVE6_9CHLO</name>
<dbReference type="EMBL" id="BNCO01000005">
    <property type="protein sequence ID" value="GIL48499.1"/>
    <property type="molecule type" value="Genomic_DNA"/>
</dbReference>
<proteinExistence type="predicted"/>
<evidence type="ECO:0000313" key="1">
    <source>
        <dbReference type="EMBL" id="GIL48499.1"/>
    </source>
</evidence>
<protein>
    <submittedName>
        <fullName evidence="1">Uncharacterized protein</fullName>
    </submittedName>
</protein>
<dbReference type="AlphaFoldDB" id="A0A8J4AVE6"/>
<accession>A0A8J4AVE6</accession>
<evidence type="ECO:0000313" key="2">
    <source>
        <dbReference type="Proteomes" id="UP000747399"/>
    </source>
</evidence>
<dbReference type="Proteomes" id="UP000747399">
    <property type="component" value="Unassembled WGS sequence"/>
</dbReference>